<dbReference type="EMBL" id="CACVKT020007363">
    <property type="protein sequence ID" value="CAC5407162.1"/>
    <property type="molecule type" value="Genomic_DNA"/>
</dbReference>
<organism evidence="1 2">
    <name type="scientific">Mytilus coruscus</name>
    <name type="common">Sea mussel</name>
    <dbReference type="NCBI Taxonomy" id="42192"/>
    <lineage>
        <taxon>Eukaryota</taxon>
        <taxon>Metazoa</taxon>
        <taxon>Spiralia</taxon>
        <taxon>Lophotrochozoa</taxon>
        <taxon>Mollusca</taxon>
        <taxon>Bivalvia</taxon>
        <taxon>Autobranchia</taxon>
        <taxon>Pteriomorphia</taxon>
        <taxon>Mytilida</taxon>
        <taxon>Mytiloidea</taxon>
        <taxon>Mytilidae</taxon>
        <taxon>Mytilinae</taxon>
        <taxon>Mytilus</taxon>
    </lineage>
</organism>
<evidence type="ECO:0000313" key="2">
    <source>
        <dbReference type="Proteomes" id="UP000507470"/>
    </source>
</evidence>
<keyword evidence="2" id="KW-1185">Reference proteome</keyword>
<proteinExistence type="predicted"/>
<gene>
    <name evidence="1" type="ORF">MCOR_40665</name>
</gene>
<sequence>MPLSPLNPFDVTCIDDKTVAVTTVYENTIVIVDTKNKQITNAIKTGACRVGKGIVAIQLPNNKVITVVEDNNIKSYQIYITTSGENIYYTGNSFIVKCYSVKGEKRWEYKDESILSGLTGIAVDQNGIVYVISNTTSNRSVVLISSDGKYGRELLTEQNGITNSFGINVRSNNLNVVSYNGNVLQFNIK</sequence>
<evidence type="ECO:0000313" key="1">
    <source>
        <dbReference type="EMBL" id="CAC5407162.1"/>
    </source>
</evidence>
<name>A0A6J8DIC8_MYTCO</name>
<evidence type="ECO:0008006" key="3">
    <source>
        <dbReference type="Google" id="ProtNLM"/>
    </source>
</evidence>
<dbReference type="Proteomes" id="UP000507470">
    <property type="component" value="Unassembled WGS sequence"/>
</dbReference>
<dbReference type="SUPFAM" id="SSF101898">
    <property type="entry name" value="NHL repeat"/>
    <property type="match status" value="1"/>
</dbReference>
<dbReference type="AlphaFoldDB" id="A0A6J8DIC8"/>
<dbReference type="OrthoDB" id="6131067at2759"/>
<accession>A0A6J8DIC8</accession>
<reference evidence="1 2" key="1">
    <citation type="submission" date="2020-06" db="EMBL/GenBank/DDBJ databases">
        <authorList>
            <person name="Li R."/>
            <person name="Bekaert M."/>
        </authorList>
    </citation>
    <scope>NUCLEOTIDE SEQUENCE [LARGE SCALE GENOMIC DNA]</scope>
    <source>
        <strain evidence="2">wild</strain>
    </source>
</reference>
<protein>
    <recommendedName>
        <fullName evidence="3">TRIM2_3</fullName>
    </recommendedName>
</protein>